<evidence type="ECO:0000313" key="1">
    <source>
        <dbReference type="Proteomes" id="UP000887580"/>
    </source>
</evidence>
<accession>A0AC35FFU5</accession>
<dbReference type="Proteomes" id="UP000887580">
    <property type="component" value="Unplaced"/>
</dbReference>
<organism evidence="1 2">
    <name type="scientific">Panagrolaimus sp. PS1159</name>
    <dbReference type="NCBI Taxonomy" id="55785"/>
    <lineage>
        <taxon>Eukaryota</taxon>
        <taxon>Metazoa</taxon>
        <taxon>Ecdysozoa</taxon>
        <taxon>Nematoda</taxon>
        <taxon>Chromadorea</taxon>
        <taxon>Rhabditida</taxon>
        <taxon>Tylenchina</taxon>
        <taxon>Panagrolaimomorpha</taxon>
        <taxon>Panagrolaimoidea</taxon>
        <taxon>Panagrolaimidae</taxon>
        <taxon>Panagrolaimus</taxon>
    </lineage>
</organism>
<protein>
    <submittedName>
        <fullName evidence="2">Uncharacterized protein</fullName>
    </submittedName>
</protein>
<proteinExistence type="predicted"/>
<name>A0AC35FFU5_9BILA</name>
<dbReference type="WBParaSite" id="PS1159_v2.g17042.t1">
    <property type="protein sequence ID" value="PS1159_v2.g17042.t1"/>
    <property type="gene ID" value="PS1159_v2.g17042"/>
</dbReference>
<sequence length="252" mass="29712">MIQSCKYFFEKNPVLIVSKLKAWEENENCDICSNSFDECKQNKEKCCVKIDIAKVSSKIWIMDELSVIDGAKNFISVLCSKLYRCEINRLRICNKVIMFDDLQLLSTSAEDIGLWFNKITFNDGKPVMLDNILECFSNVEEFDFYFENDDVSMVNVSTMKNIMKLKNLGKTECFCLYNLPELLPIEDISAFFKKYEHVKIEFDFNKNISEEYKHQLDSLIDEIIECEVPNHIIFYNGQDEEKLEIMKRRFVF</sequence>
<reference evidence="2" key="1">
    <citation type="submission" date="2022-11" db="UniProtKB">
        <authorList>
            <consortium name="WormBaseParasite"/>
        </authorList>
    </citation>
    <scope>IDENTIFICATION</scope>
</reference>
<evidence type="ECO:0000313" key="2">
    <source>
        <dbReference type="WBParaSite" id="PS1159_v2.g17042.t1"/>
    </source>
</evidence>